<dbReference type="SUPFAM" id="SSF64518">
    <property type="entry name" value="Phase 1 flagellin"/>
    <property type="match status" value="1"/>
</dbReference>
<accession>A0A2G1DKS7</accession>
<dbReference type="Proteomes" id="UP000262712">
    <property type="component" value="Chromosome"/>
</dbReference>
<keyword evidence="8" id="KW-0966">Cell projection</keyword>
<evidence type="ECO:0000256" key="4">
    <source>
        <dbReference type="SAM" id="MobiDB-lite"/>
    </source>
</evidence>
<evidence type="ECO:0000256" key="2">
    <source>
        <dbReference type="ARBA" id="ARBA00023143"/>
    </source>
</evidence>
<proteinExistence type="inferred from homology"/>
<dbReference type="Pfam" id="PF00669">
    <property type="entry name" value="Flagellin_N"/>
    <property type="match status" value="1"/>
</dbReference>
<dbReference type="EMBL" id="CP032098">
    <property type="protein sequence ID" value="AXX92590.1"/>
    <property type="molecule type" value="Genomic_DNA"/>
</dbReference>
<evidence type="ECO:0000259" key="5">
    <source>
        <dbReference type="Pfam" id="PF00669"/>
    </source>
</evidence>
<dbReference type="InterPro" id="IPR001492">
    <property type="entry name" value="Flagellin"/>
</dbReference>
<dbReference type="PANTHER" id="PTHR42792">
    <property type="entry name" value="FLAGELLIN"/>
    <property type="match status" value="1"/>
</dbReference>
<comment type="function">
    <text evidence="3">Flagellin is the subunit protein which polymerizes to form the filaments of bacterial flagella.</text>
</comment>
<sequence length="274" mass="29390">MEISNNVSSYVNQYKTNNTLEKIATGLELNRAANDASSLVISDKLRTQSSGYVQAISNTNSAIASTQIADRAISEQSNILNSVKEKLLQASTDTTSQEGREALLKDVQNLLKGLDSIGSATNYNGESLLQSSSSDQSASQAKIYQTGTEESDTTESNSVQANTVGLGLSDLLSDLPSDFTAQDARDYLSRVDDAIGTLNDYRSDLGSTQNQLASTGRNLLTQETQTSRAESELSAANIARSLSDFNKQSVLSQAGAYTQSQFNITQQSVLRLLT</sequence>
<keyword evidence="8" id="KW-0282">Flagellum</keyword>
<evidence type="ECO:0000313" key="7">
    <source>
        <dbReference type="EMBL" id="AXX92590.1"/>
    </source>
</evidence>
<dbReference type="Pfam" id="PF00700">
    <property type="entry name" value="Flagellin_C"/>
    <property type="match status" value="1"/>
</dbReference>
<evidence type="ECO:0000259" key="6">
    <source>
        <dbReference type="Pfam" id="PF00700"/>
    </source>
</evidence>
<dbReference type="KEGG" id="amol:AMOL_1623"/>
<reference evidence="8 9" key="1">
    <citation type="submission" date="2017-09" db="EMBL/GenBank/DDBJ databases">
        <title>Arcobacter canalis sp. nov., a new species isolated from a water canal contaminated with urban sewage.</title>
        <authorList>
            <person name="Perez-Cataluna A."/>
            <person name="Salas-Masso N."/>
            <person name="Figueras M.J."/>
        </authorList>
    </citation>
    <scope>NUCLEOTIDE SEQUENCE [LARGE SCALE GENOMIC DNA]</scope>
    <source>
        <strain evidence="8 9">F98-3</strain>
    </source>
</reference>
<comment type="similarity">
    <text evidence="1 3">Belongs to the bacterial flagellin family.</text>
</comment>
<keyword evidence="3" id="KW-0964">Secreted</keyword>
<dbReference type="RefSeq" id="WP_099341374.1">
    <property type="nucleotide sequence ID" value="NZ_CP032098.1"/>
</dbReference>
<keyword evidence="2 3" id="KW-0975">Bacterial flagellum</keyword>
<dbReference type="GO" id="GO:0005576">
    <property type="term" value="C:extracellular region"/>
    <property type="evidence" value="ECO:0007669"/>
    <property type="project" value="UniProtKB-SubCell"/>
</dbReference>
<evidence type="ECO:0000313" key="8">
    <source>
        <dbReference type="EMBL" id="PHO19014.1"/>
    </source>
</evidence>
<evidence type="ECO:0000256" key="1">
    <source>
        <dbReference type="ARBA" id="ARBA00005709"/>
    </source>
</evidence>
<name>A0A2G1DKS7_9BACT</name>
<feature type="domain" description="Flagellin N-terminal" evidence="5">
    <location>
        <begin position="12"/>
        <end position="132"/>
    </location>
</feature>
<dbReference type="InterPro" id="IPR001029">
    <property type="entry name" value="Flagellin_N"/>
</dbReference>
<evidence type="ECO:0000256" key="3">
    <source>
        <dbReference type="RuleBase" id="RU362073"/>
    </source>
</evidence>
<feature type="domain" description="Flagellin C-terminal" evidence="6">
    <location>
        <begin position="189"/>
        <end position="273"/>
    </location>
</feature>
<feature type="region of interest" description="Disordered" evidence="4">
    <location>
        <begin position="128"/>
        <end position="159"/>
    </location>
</feature>
<dbReference type="EMBL" id="NXFY01000002">
    <property type="protein sequence ID" value="PHO19014.1"/>
    <property type="molecule type" value="Genomic_DNA"/>
</dbReference>
<evidence type="ECO:0000313" key="10">
    <source>
        <dbReference type="Proteomes" id="UP000262712"/>
    </source>
</evidence>
<keyword evidence="9" id="KW-1185">Reference proteome</keyword>
<dbReference type="PRINTS" id="PR00207">
    <property type="entry name" value="FLAGELLIN"/>
</dbReference>
<dbReference type="Gene3D" id="1.20.1330.10">
    <property type="entry name" value="f41 fragment of flagellin, N-terminal domain"/>
    <property type="match status" value="2"/>
</dbReference>
<feature type="compositionally biased region" description="Polar residues" evidence="4">
    <location>
        <begin position="142"/>
        <end position="159"/>
    </location>
</feature>
<reference evidence="7 10" key="2">
    <citation type="submission" date="2018-08" db="EMBL/GenBank/DDBJ databases">
        <title>Complete genome of the Arcobacter molluscorum type strain LMG 25693.</title>
        <authorList>
            <person name="Miller W.G."/>
            <person name="Yee E."/>
            <person name="Bono J.L."/>
        </authorList>
    </citation>
    <scope>NUCLEOTIDE SEQUENCE [LARGE SCALE GENOMIC DNA]</scope>
    <source>
        <strain evidence="7 10">CECT 7696</strain>
    </source>
</reference>
<keyword evidence="8" id="KW-0969">Cilium</keyword>
<dbReference type="InterPro" id="IPR042187">
    <property type="entry name" value="Flagellin_C_sub2"/>
</dbReference>
<organism evidence="8 9">
    <name type="scientific">Malaciobacter molluscorum LMG 25693</name>
    <dbReference type="NCBI Taxonomy" id="870501"/>
    <lineage>
        <taxon>Bacteria</taxon>
        <taxon>Pseudomonadati</taxon>
        <taxon>Campylobacterota</taxon>
        <taxon>Epsilonproteobacteria</taxon>
        <taxon>Campylobacterales</taxon>
        <taxon>Arcobacteraceae</taxon>
        <taxon>Malaciobacter</taxon>
    </lineage>
</organism>
<dbReference type="PANTHER" id="PTHR42792:SF2">
    <property type="entry name" value="FLAGELLIN"/>
    <property type="match status" value="1"/>
</dbReference>
<evidence type="ECO:0000313" key="9">
    <source>
        <dbReference type="Proteomes" id="UP000221222"/>
    </source>
</evidence>
<feature type="compositionally biased region" description="Low complexity" evidence="4">
    <location>
        <begin position="128"/>
        <end position="141"/>
    </location>
</feature>
<gene>
    <name evidence="7" type="ORF">AMOL_1623</name>
    <name evidence="8" type="ORF">CPU12_01850</name>
</gene>
<dbReference type="GO" id="GO:0009288">
    <property type="term" value="C:bacterial-type flagellum"/>
    <property type="evidence" value="ECO:0007669"/>
    <property type="project" value="UniProtKB-SubCell"/>
</dbReference>
<dbReference type="AlphaFoldDB" id="A0A2G1DKS7"/>
<protein>
    <recommendedName>
        <fullName evidence="3">Flagellin</fullName>
    </recommendedName>
</protein>
<dbReference type="Proteomes" id="UP000221222">
    <property type="component" value="Unassembled WGS sequence"/>
</dbReference>
<comment type="subcellular location">
    <subcellularLocation>
        <location evidence="3">Secreted</location>
    </subcellularLocation>
    <subcellularLocation>
        <location evidence="3">Bacterial flagellum</location>
    </subcellularLocation>
</comment>
<dbReference type="Gene3D" id="6.10.10.10">
    <property type="entry name" value="Flagellar export chaperone, C-terminal domain"/>
    <property type="match status" value="1"/>
</dbReference>
<dbReference type="InterPro" id="IPR046358">
    <property type="entry name" value="Flagellin_C"/>
</dbReference>
<dbReference type="GO" id="GO:0005198">
    <property type="term" value="F:structural molecule activity"/>
    <property type="evidence" value="ECO:0007669"/>
    <property type="project" value="UniProtKB-UniRule"/>
</dbReference>